<keyword evidence="3" id="KW-0645">Protease</keyword>
<dbReference type="AlphaFoldDB" id="A0A2P2BV75"/>
<keyword evidence="1" id="KW-1133">Transmembrane helix</keyword>
<evidence type="ECO:0000313" key="3">
    <source>
        <dbReference type="EMBL" id="CEI74265.1"/>
    </source>
</evidence>
<dbReference type="InterPro" id="IPR003709">
    <property type="entry name" value="VanY-like_core_dom"/>
</dbReference>
<dbReference type="GO" id="GO:0004180">
    <property type="term" value="F:carboxypeptidase activity"/>
    <property type="evidence" value="ECO:0007669"/>
    <property type="project" value="UniProtKB-KW"/>
</dbReference>
<keyword evidence="1" id="KW-0472">Membrane</keyword>
<dbReference type="GO" id="GO:0006508">
    <property type="term" value="P:proteolysis"/>
    <property type="evidence" value="ECO:0007669"/>
    <property type="project" value="InterPro"/>
</dbReference>
<feature type="domain" description="D-alanyl-D-alanine carboxypeptidase-like core" evidence="2">
    <location>
        <begin position="81"/>
        <end position="205"/>
    </location>
</feature>
<evidence type="ECO:0000313" key="4">
    <source>
        <dbReference type="Proteomes" id="UP000245695"/>
    </source>
</evidence>
<dbReference type="KEGG" id="rhom:FRIFI_2748"/>
<dbReference type="InterPro" id="IPR058193">
    <property type="entry name" value="VanY/YodJ_core_dom"/>
</dbReference>
<dbReference type="PANTHER" id="PTHR34385:SF1">
    <property type="entry name" value="PEPTIDOGLYCAN L-ALANYL-D-GLUTAMATE ENDOPEPTIDASE CWLK"/>
    <property type="match status" value="1"/>
</dbReference>
<keyword evidence="1" id="KW-0812">Transmembrane</keyword>
<keyword evidence="4" id="KW-1185">Reference proteome</keyword>
<dbReference type="PANTHER" id="PTHR34385">
    <property type="entry name" value="D-ALANYL-D-ALANINE CARBOXYPEPTIDASE"/>
    <property type="match status" value="1"/>
</dbReference>
<reference evidence="3 4" key="1">
    <citation type="submission" date="2014-09" db="EMBL/GenBank/DDBJ databases">
        <authorList>
            <person name="Hornung B.V."/>
        </authorList>
    </citation>
    <scope>NUCLEOTIDE SEQUENCE [LARGE SCALE GENOMIC DNA]</scope>
    <source>
        <strain evidence="3 4">FRIFI</strain>
    </source>
</reference>
<dbReference type="CDD" id="cd14852">
    <property type="entry name" value="LD-carboxypeptidase"/>
    <property type="match status" value="1"/>
</dbReference>
<gene>
    <name evidence="3" type="ORF">FRIFI_2748</name>
</gene>
<proteinExistence type="predicted"/>
<protein>
    <submittedName>
        <fullName evidence="3">Serine-type D-Ala-D-Ala carboxypeptidase</fullName>
    </submittedName>
</protein>
<dbReference type="InterPro" id="IPR009045">
    <property type="entry name" value="Zn_M74/Hedgehog-like"/>
</dbReference>
<organism evidence="3 4">
    <name type="scientific">Romboutsia hominis</name>
    <dbReference type="NCBI Taxonomy" id="1507512"/>
    <lineage>
        <taxon>Bacteria</taxon>
        <taxon>Bacillati</taxon>
        <taxon>Bacillota</taxon>
        <taxon>Clostridia</taxon>
        <taxon>Peptostreptococcales</taxon>
        <taxon>Peptostreptococcaceae</taxon>
        <taxon>Romboutsia</taxon>
    </lineage>
</organism>
<keyword evidence="3" id="KW-0378">Hydrolase</keyword>
<evidence type="ECO:0000259" key="2">
    <source>
        <dbReference type="Pfam" id="PF02557"/>
    </source>
</evidence>
<feature type="transmembrane region" description="Helical" evidence="1">
    <location>
        <begin position="6"/>
        <end position="25"/>
    </location>
</feature>
<dbReference type="SUPFAM" id="SSF55166">
    <property type="entry name" value="Hedgehog/DD-peptidase"/>
    <property type="match status" value="1"/>
</dbReference>
<dbReference type="Gene3D" id="3.30.1380.10">
    <property type="match status" value="1"/>
</dbReference>
<dbReference type="RefSeq" id="WP_166506140.1">
    <property type="nucleotide sequence ID" value="NZ_JAKNTL010000002.1"/>
</dbReference>
<dbReference type="EMBL" id="LN650648">
    <property type="protein sequence ID" value="CEI74265.1"/>
    <property type="molecule type" value="Genomic_DNA"/>
</dbReference>
<evidence type="ECO:0000256" key="1">
    <source>
        <dbReference type="SAM" id="Phobius"/>
    </source>
</evidence>
<dbReference type="InterPro" id="IPR052179">
    <property type="entry name" value="DD-CPase-like"/>
</dbReference>
<sequence>MKKFRVIVPIIIIVAVTIILVKILTPGKTSIQEKILNKSNSNIITNTLLVNNDNKLDENYKPYKSDVPNIPFIDNATNEEKQMEEVASKAVEELFKQAKEEGINFLGTSAYRSYATQKDIYTKKVISDGLTKANEYVAKPGSSEHQTGLCIDVTNEDRWFVGSTKEAIWLAENAHKFGFILRYPLGKEDITGKSYEPWHIRYVGKDVAKEIYENNSTLEEYTASKN</sequence>
<dbReference type="Pfam" id="PF02557">
    <property type="entry name" value="VanY"/>
    <property type="match status" value="1"/>
</dbReference>
<name>A0A2P2BV75_9FIRM</name>
<accession>A0A2P2BV75</accession>
<dbReference type="Proteomes" id="UP000245695">
    <property type="component" value="Chromosome 1"/>
</dbReference>
<keyword evidence="3" id="KW-0121">Carboxypeptidase</keyword>